<feature type="compositionally biased region" description="Polar residues" evidence="3">
    <location>
        <begin position="750"/>
        <end position="760"/>
    </location>
</feature>
<feature type="compositionally biased region" description="Basic and acidic residues" evidence="3">
    <location>
        <begin position="34"/>
        <end position="49"/>
    </location>
</feature>
<name>A0A9P0B183_BRAAE</name>
<feature type="compositionally biased region" description="Basic residues" evidence="3">
    <location>
        <begin position="1017"/>
        <end position="1027"/>
    </location>
</feature>
<feature type="compositionally biased region" description="Polar residues" evidence="3">
    <location>
        <begin position="548"/>
        <end position="560"/>
    </location>
</feature>
<feature type="region of interest" description="Disordered" evidence="3">
    <location>
        <begin position="933"/>
        <end position="1047"/>
    </location>
</feature>
<dbReference type="PROSITE" id="PS50297">
    <property type="entry name" value="ANK_REP_REGION"/>
    <property type="match status" value="2"/>
</dbReference>
<comment type="similarity">
    <text evidence="1">Belongs to the BCOR family.</text>
</comment>
<evidence type="ECO:0000256" key="3">
    <source>
        <dbReference type="SAM" id="MobiDB-lite"/>
    </source>
</evidence>
<evidence type="ECO:0000256" key="2">
    <source>
        <dbReference type="PROSITE-ProRule" id="PRU00023"/>
    </source>
</evidence>
<feature type="compositionally biased region" description="Basic and acidic residues" evidence="3">
    <location>
        <begin position="1297"/>
        <end position="1309"/>
    </location>
</feature>
<feature type="compositionally biased region" description="Polar residues" evidence="3">
    <location>
        <begin position="700"/>
        <end position="711"/>
    </location>
</feature>
<evidence type="ECO:0000256" key="1">
    <source>
        <dbReference type="ARBA" id="ARBA00034703"/>
    </source>
</evidence>
<protein>
    <recommendedName>
        <fullName evidence="6">BCL-6 corepressor</fullName>
    </recommendedName>
</protein>
<dbReference type="OrthoDB" id="3666223at2759"/>
<feature type="compositionally biased region" description="Polar residues" evidence="3">
    <location>
        <begin position="133"/>
        <end position="166"/>
    </location>
</feature>
<gene>
    <name evidence="4" type="ORF">MELIAE_LOCUS4753</name>
</gene>
<dbReference type="InterPro" id="IPR047144">
    <property type="entry name" value="BCOR-like"/>
</dbReference>
<feature type="region of interest" description="Disordered" evidence="3">
    <location>
        <begin position="109"/>
        <end position="166"/>
    </location>
</feature>
<dbReference type="Gene3D" id="1.25.40.20">
    <property type="entry name" value="Ankyrin repeat-containing domain"/>
    <property type="match status" value="1"/>
</dbReference>
<feature type="region of interest" description="Disordered" evidence="3">
    <location>
        <begin position="799"/>
        <end position="832"/>
    </location>
</feature>
<dbReference type="SUPFAM" id="SSF48403">
    <property type="entry name" value="Ankyrin repeat"/>
    <property type="match status" value="1"/>
</dbReference>
<dbReference type="Pfam" id="PF00023">
    <property type="entry name" value="Ank"/>
    <property type="match status" value="1"/>
</dbReference>
<organism evidence="4 5">
    <name type="scientific">Brassicogethes aeneus</name>
    <name type="common">Rape pollen beetle</name>
    <name type="synonym">Meligethes aeneus</name>
    <dbReference type="NCBI Taxonomy" id="1431903"/>
    <lineage>
        <taxon>Eukaryota</taxon>
        <taxon>Metazoa</taxon>
        <taxon>Ecdysozoa</taxon>
        <taxon>Arthropoda</taxon>
        <taxon>Hexapoda</taxon>
        <taxon>Insecta</taxon>
        <taxon>Pterygota</taxon>
        <taxon>Neoptera</taxon>
        <taxon>Endopterygota</taxon>
        <taxon>Coleoptera</taxon>
        <taxon>Polyphaga</taxon>
        <taxon>Cucujiformia</taxon>
        <taxon>Nitidulidae</taxon>
        <taxon>Meligethinae</taxon>
        <taxon>Brassicogethes</taxon>
    </lineage>
</organism>
<dbReference type="InterPro" id="IPR002110">
    <property type="entry name" value="Ankyrin_rpt"/>
</dbReference>
<dbReference type="PROSITE" id="PS50088">
    <property type="entry name" value="ANK_REPEAT"/>
    <property type="match status" value="2"/>
</dbReference>
<dbReference type="Pfam" id="PF12796">
    <property type="entry name" value="Ank_2"/>
    <property type="match status" value="1"/>
</dbReference>
<feature type="region of interest" description="Disordered" evidence="3">
    <location>
        <begin position="502"/>
        <end position="575"/>
    </location>
</feature>
<dbReference type="InterPro" id="IPR038227">
    <property type="entry name" value="PUFD_som_sf"/>
</dbReference>
<feature type="region of interest" description="Disordered" evidence="3">
    <location>
        <begin position="1609"/>
        <end position="1639"/>
    </location>
</feature>
<feature type="region of interest" description="Disordered" evidence="3">
    <location>
        <begin position="18"/>
        <end position="95"/>
    </location>
</feature>
<dbReference type="EMBL" id="OV121134">
    <property type="protein sequence ID" value="CAH0552561.1"/>
    <property type="molecule type" value="Genomic_DNA"/>
</dbReference>
<feature type="compositionally biased region" description="Low complexity" evidence="3">
    <location>
        <begin position="939"/>
        <end position="953"/>
    </location>
</feature>
<feature type="compositionally biased region" description="Polar residues" evidence="3">
    <location>
        <begin position="57"/>
        <end position="84"/>
    </location>
</feature>
<evidence type="ECO:0008006" key="6">
    <source>
        <dbReference type="Google" id="ProtNLM"/>
    </source>
</evidence>
<dbReference type="GO" id="GO:0003714">
    <property type="term" value="F:transcription corepressor activity"/>
    <property type="evidence" value="ECO:0007669"/>
    <property type="project" value="TreeGrafter"/>
</dbReference>
<feature type="compositionally biased region" description="Polar residues" evidence="3">
    <location>
        <begin position="109"/>
        <end position="126"/>
    </location>
</feature>
<dbReference type="Gene3D" id="3.10.260.40">
    <property type="entry name" value="BCL-6 corepressor, PCGF1 binding domain"/>
    <property type="match status" value="1"/>
</dbReference>
<keyword evidence="2" id="KW-0040">ANK repeat</keyword>
<dbReference type="GO" id="GO:0000122">
    <property type="term" value="P:negative regulation of transcription by RNA polymerase II"/>
    <property type="evidence" value="ECO:0007669"/>
    <property type="project" value="TreeGrafter"/>
</dbReference>
<sequence>MDVTFTNVLEGARQYFQGLPAGSGSRASPAFSDSHNRNENEHNPSRDRPPSLGTYWPQAQDQQRPSTREPTPVQQRPSSHSSDTAGPPPSLHPQYMANELNRLTHYQSSYHHEPPTSQTQFQFSRPHSREVTSNHNVQYQPHITTNATYRQNPSPSRIQTPRSQEPQVIHPMQSVQLYQNYPHSRQYPVPPQSKPINTVPNTSMSGTSHQGYQNSQNAYYKQAYLAQHQNSLPNVQNSQMQRHPEVKTSSNASIPVRSEHFKTTHNLPPIAALASINCNARSNREPVRTNDSRARTASISIPPASCSYQQQQQQQQQPISNANVIRNNVSLPYSSYSYNQYRNVSTHSSQPQSNQNYQYVTTSTTQSYNSIIMASSTTGGSFSSTHQSSNQYHQSNINNSLAPPPTTTQAPLNVLSNHQSNIPQTQHAVDVNANGRLAPILKPKKESPLDLSVKTVRTSADSTLDDAENDVGLKYYSRTRPSAHLSISAHSYPQHDVNSFQRNLTERSSQPQPVPSASVPKVEFHPDFTIPSSLNQPRGFPPADVQRHTTVINKAHSSSRMYPPNHPNQSNIANRYPTVPISSAQLTSHLINKNPEMPRVTPNLPNNIKQSSQMYNQELNKKRVAEAGPPAIPKKITKIDPWRQSIDNEIDQRFLSYQQDQQEKSKTGVNENVHNGGYPLVKKESYSVRQPYPNPIPYTSYHQNKHNQTYVPSAASHQYPGYSPSFTNHHQQQQQQQQHQPQQPGYQYPLSRSNSTSSMYTAKHNLGGGADKRVLSLLRNSLEVKELKKLEQSKLQENAQHLRRSDIQHPSTDVTAPMQPKPGFISRNNVSPFTPTSFPDTSNGMAMYKFHMPKAIDSVNYNLDNKNLNMDIKSNADMQTILLNNSSNNEYDGLAALVAARIRTKGELKQGGITANNAPGKNFPSFIESQLKSPYRQETNSSFGSSSTNTSVSPPKLLKERASLIPPRRRLFSKTEEEMSSNNVPHRDKSGLRSSSETSIYDFPDSDSENDTERRSLHAMRKERKPKPNVPNSEIKLDSPKPPSPGDDMFAHMCDNFMDQLKNGGGKKKGRRKKVVPLDVPVKIEEPTTKENPVSNEIVIKTEPVDDTVTNDEEVANEKQTDDDDEMNMPLERYIEKENKLIVKLEQFDEVEKNNDLAVGGINKRNIRRLVSTSESETEPEKLVSSVNKESKYIKKEEIDNTTNNKIETSLTNKNDKTVKLDIPTITRPAKKPSFGDGSDFYPGWEESVYKYKKSLRMPPSLIQVSRPPQFHRLSTSLPDLDPTPHSPTPSVTTESESSKKMHKVKSENLDSDVDSNCSFNLFSKHNSYDSEGGSSIKSLPNTAKEGNSILDKLLEKCGGRKKRKHKKKDDGLPKVIPKAENPVELLPTPSLEIKKLEEDKKQITPIIKSESAILGFRKKTMENFKDEFIKSASNILGVNKFATVVLSSRTRNESRVLKQRATIKEVFGDDRPASAPPTTCVNEVRIKEEVIEKPVKIEPKAEVKNNETFQTEPVDTKQMLKNKILNKGKKRISINEFDKDKKIKIEVHDEVDDEEDIMKNILNERNPEVKSETPSIDDEGSISGKKKSKLRIIRRKFSSGFDYIRKKKKTKKEETESSAVRIKRRGGPPKASPESVQDIQKEIKTWVLNKGIGETHLHRAARLGFTDITAYCLEKMDCIPSPKDNAGYTPLHEACSRGHLDIAKLLLMYGANASESAQGGIRPLHEAVENGFVEIVRLLLSYGADPSLATYAGVTPMALAKDEVTLQLLQDHLNDIQGNPGPIWQFPAVYSENDVCESGYNIFDGVPDPDPPSEEDEIEFEMSEILLPNLYTLRGEPSGDRWILLQDLSTLLKIKSRDALLKQIYPSSSSSSQVNVKSVLRELKMTDFLEQAHCCQFLNAGEKINTRASKIALVKYTEKVKELLNVDTVIITTR</sequence>
<reference evidence="4" key="1">
    <citation type="submission" date="2021-12" db="EMBL/GenBank/DDBJ databases">
        <authorList>
            <person name="King R."/>
        </authorList>
    </citation>
    <scope>NUCLEOTIDE SEQUENCE</scope>
</reference>
<dbReference type="GO" id="GO:0005634">
    <property type="term" value="C:nucleus"/>
    <property type="evidence" value="ECO:0007669"/>
    <property type="project" value="TreeGrafter"/>
</dbReference>
<proteinExistence type="inferred from homology"/>
<evidence type="ECO:0000313" key="5">
    <source>
        <dbReference type="Proteomes" id="UP001154078"/>
    </source>
</evidence>
<feature type="repeat" description="ANK" evidence="2">
    <location>
        <begin position="1720"/>
        <end position="1752"/>
    </location>
</feature>
<evidence type="ECO:0000313" key="4">
    <source>
        <dbReference type="EMBL" id="CAH0552561.1"/>
    </source>
</evidence>
<dbReference type="InterPro" id="IPR036770">
    <property type="entry name" value="Ankyrin_rpt-contain_sf"/>
</dbReference>
<dbReference type="PANTHER" id="PTHR24117">
    <property type="entry name" value="AGAP007537-PB"/>
    <property type="match status" value="1"/>
</dbReference>
<dbReference type="PRINTS" id="PR01415">
    <property type="entry name" value="ANKYRIN"/>
</dbReference>
<dbReference type="Proteomes" id="UP001154078">
    <property type="component" value="Chromosome 3"/>
</dbReference>
<feature type="repeat" description="ANK" evidence="2">
    <location>
        <begin position="1687"/>
        <end position="1719"/>
    </location>
</feature>
<dbReference type="SMART" id="SM00248">
    <property type="entry name" value="ANK"/>
    <property type="match status" value="3"/>
</dbReference>
<accession>A0A9P0B183</accession>
<feature type="compositionally biased region" description="Low complexity" evidence="3">
    <location>
        <begin position="508"/>
        <end position="520"/>
    </location>
</feature>
<keyword evidence="5" id="KW-1185">Reference proteome</keyword>
<dbReference type="PANTHER" id="PTHR24117:SF9">
    <property type="entry name" value="BCL-6 COREPRESSOR PCGF1 BINDING DOMAIN-CONTAINING PROTEIN"/>
    <property type="match status" value="1"/>
</dbReference>
<feature type="region of interest" description="Disordered" evidence="3">
    <location>
        <begin position="659"/>
        <end position="767"/>
    </location>
</feature>
<feature type="region of interest" description="Disordered" evidence="3">
    <location>
        <begin position="1263"/>
        <end position="1310"/>
    </location>
</feature>
<feature type="compositionally biased region" description="Low complexity" evidence="3">
    <location>
        <begin position="729"/>
        <end position="744"/>
    </location>
</feature>